<protein>
    <submittedName>
        <fullName evidence="1">Uncharacterized protein</fullName>
    </submittedName>
</protein>
<reference evidence="1" key="1">
    <citation type="journal article" date="2022" name="Int. J. Syst. Evol. Microbiol.">
        <title>Pseudomonas aegrilactucae sp. nov. and Pseudomonas morbosilactucae sp. nov., pathogens causing bacterial rot of lettuce in Japan.</title>
        <authorList>
            <person name="Sawada H."/>
            <person name="Fujikawa T."/>
            <person name="Satou M."/>
        </authorList>
    </citation>
    <scope>NUCLEOTIDE SEQUENCE</scope>
    <source>
        <strain evidence="1">0166_1</strain>
    </source>
</reference>
<proteinExistence type="predicted"/>
<evidence type="ECO:0000313" key="2">
    <source>
        <dbReference type="Proteomes" id="UP001162834"/>
    </source>
</evidence>
<name>A0A9E6XZP6_9ACTN</name>
<organism evidence="1 2">
    <name type="scientific">Capillimicrobium parvum</name>
    <dbReference type="NCBI Taxonomy" id="2884022"/>
    <lineage>
        <taxon>Bacteria</taxon>
        <taxon>Bacillati</taxon>
        <taxon>Actinomycetota</taxon>
        <taxon>Thermoleophilia</taxon>
        <taxon>Solirubrobacterales</taxon>
        <taxon>Capillimicrobiaceae</taxon>
        <taxon>Capillimicrobium</taxon>
    </lineage>
</organism>
<dbReference type="AlphaFoldDB" id="A0A9E6XZP6"/>
<dbReference type="KEGG" id="sbae:DSM104329_03425"/>
<accession>A0A9E6XZP6</accession>
<evidence type="ECO:0000313" key="1">
    <source>
        <dbReference type="EMBL" id="UGS37013.1"/>
    </source>
</evidence>
<gene>
    <name evidence="1" type="ORF">DSM104329_03425</name>
</gene>
<sequence>MTVTPLSGSRLRRMARRSAAAPAAAGERCDLCGTPIEARHRHLLDVGERELRCTCRACALLFDRAAAAQGTLRLVGDRRLAIADLALDDAAWEELRVPVDIVFFVDDSREGRVRAYYPSPMGATESLLGLGAWSDLVAANPVLGSLDPDVEALLVNRVRGARGHWIVPIDECHALVGLIRMHWRGFTGGREVWEELGRFFAELDRRARPAGRTTEGR</sequence>
<dbReference type="Proteomes" id="UP001162834">
    <property type="component" value="Chromosome"/>
</dbReference>
<dbReference type="EMBL" id="CP087164">
    <property type="protein sequence ID" value="UGS37013.1"/>
    <property type="molecule type" value="Genomic_DNA"/>
</dbReference>
<keyword evidence="2" id="KW-1185">Reference proteome</keyword>
<dbReference type="InterPro" id="IPR045991">
    <property type="entry name" value="DUF5947"/>
</dbReference>
<dbReference type="RefSeq" id="WP_259311075.1">
    <property type="nucleotide sequence ID" value="NZ_CP087164.1"/>
</dbReference>
<dbReference type="Pfam" id="PF19372">
    <property type="entry name" value="DUF5947"/>
    <property type="match status" value="1"/>
</dbReference>